<dbReference type="InterPro" id="IPR008978">
    <property type="entry name" value="HSP20-like_chaperone"/>
</dbReference>
<dbReference type="EMBL" id="RDQH01000329">
    <property type="protein sequence ID" value="RXI04289.1"/>
    <property type="molecule type" value="Genomic_DNA"/>
</dbReference>
<dbReference type="PROSITE" id="PS01031">
    <property type="entry name" value="SHSP"/>
    <property type="match status" value="1"/>
</dbReference>
<gene>
    <name evidence="5" type="ORF">DVH24_038563</name>
</gene>
<organism evidence="5 6">
    <name type="scientific">Malus domestica</name>
    <name type="common">Apple</name>
    <name type="synonym">Pyrus malus</name>
    <dbReference type="NCBI Taxonomy" id="3750"/>
    <lineage>
        <taxon>Eukaryota</taxon>
        <taxon>Viridiplantae</taxon>
        <taxon>Streptophyta</taxon>
        <taxon>Embryophyta</taxon>
        <taxon>Tracheophyta</taxon>
        <taxon>Spermatophyta</taxon>
        <taxon>Magnoliopsida</taxon>
        <taxon>eudicotyledons</taxon>
        <taxon>Gunneridae</taxon>
        <taxon>Pentapetalae</taxon>
        <taxon>rosids</taxon>
        <taxon>fabids</taxon>
        <taxon>Rosales</taxon>
        <taxon>Rosaceae</taxon>
        <taxon>Amygdaloideae</taxon>
        <taxon>Maleae</taxon>
        <taxon>Malus</taxon>
    </lineage>
</organism>
<keyword evidence="1" id="KW-0346">Stress response</keyword>
<evidence type="ECO:0000313" key="6">
    <source>
        <dbReference type="Proteomes" id="UP000290289"/>
    </source>
</evidence>
<dbReference type="Pfam" id="PF00011">
    <property type="entry name" value="HSP20"/>
    <property type="match status" value="1"/>
</dbReference>
<evidence type="ECO:0000259" key="4">
    <source>
        <dbReference type="PROSITE" id="PS01031"/>
    </source>
</evidence>
<dbReference type="SUPFAM" id="SSF49764">
    <property type="entry name" value="HSP20-like chaperones"/>
    <property type="match status" value="1"/>
</dbReference>
<feature type="domain" description="SHSP" evidence="4">
    <location>
        <begin position="50"/>
        <end position="147"/>
    </location>
</feature>
<evidence type="ECO:0000256" key="2">
    <source>
        <dbReference type="PROSITE-ProRule" id="PRU00285"/>
    </source>
</evidence>
<name>A0A498K7P3_MALDO</name>
<dbReference type="InterPro" id="IPR031107">
    <property type="entry name" value="Small_HSP"/>
</dbReference>
<dbReference type="InterPro" id="IPR002068">
    <property type="entry name" value="A-crystallin/Hsp20_dom"/>
</dbReference>
<evidence type="ECO:0000313" key="5">
    <source>
        <dbReference type="EMBL" id="RXI04289.1"/>
    </source>
</evidence>
<dbReference type="STRING" id="3750.A0A498K7P3"/>
<dbReference type="Proteomes" id="UP000290289">
    <property type="component" value="Chromosome 3"/>
</dbReference>
<keyword evidence="6" id="KW-1185">Reference proteome</keyword>
<proteinExistence type="inferred from homology"/>
<sequence>MSIVPINERRGSDDFDNLSSALDLWDPFTDFPFRAFPFHSPISNVFRDFNPFSSVNSRLDWRETRNAHVLTAALPAFANEEVLVSLEDERVLQISTDSGSFTTRMKLPDHARIEELKAFMSNGVLTVTVPKLAAAAGSRDVRVIEISGDD</sequence>
<dbReference type="AlphaFoldDB" id="A0A498K7P3"/>
<comment type="caution">
    <text evidence="5">The sequence shown here is derived from an EMBL/GenBank/DDBJ whole genome shotgun (WGS) entry which is preliminary data.</text>
</comment>
<dbReference type="Gene3D" id="2.60.40.790">
    <property type="match status" value="1"/>
</dbReference>
<accession>A0A498K7P3</accession>
<comment type="similarity">
    <text evidence="2 3">Belongs to the small heat shock protein (HSP20) family.</text>
</comment>
<protein>
    <recommendedName>
        <fullName evidence="4">SHSP domain-containing protein</fullName>
    </recommendedName>
</protein>
<dbReference type="PANTHER" id="PTHR11527">
    <property type="entry name" value="HEAT-SHOCK PROTEIN 20 FAMILY MEMBER"/>
    <property type="match status" value="1"/>
</dbReference>
<evidence type="ECO:0000256" key="3">
    <source>
        <dbReference type="RuleBase" id="RU003616"/>
    </source>
</evidence>
<reference evidence="5 6" key="1">
    <citation type="submission" date="2018-10" db="EMBL/GenBank/DDBJ databases">
        <title>A high-quality apple genome assembly.</title>
        <authorList>
            <person name="Hu J."/>
        </authorList>
    </citation>
    <scope>NUCLEOTIDE SEQUENCE [LARGE SCALE GENOMIC DNA]</scope>
    <source>
        <strain evidence="6">cv. HFTH1</strain>
        <tissue evidence="5">Young leaf</tissue>
    </source>
</reference>
<evidence type="ECO:0000256" key="1">
    <source>
        <dbReference type="ARBA" id="ARBA00023016"/>
    </source>
</evidence>